<dbReference type="AlphaFoldDB" id="A0A511N566"/>
<evidence type="ECO:0000256" key="6">
    <source>
        <dbReference type="ARBA" id="ARBA00023014"/>
    </source>
</evidence>
<evidence type="ECO:0000256" key="5">
    <source>
        <dbReference type="ARBA" id="ARBA00023004"/>
    </source>
</evidence>
<keyword evidence="4" id="KW-1278">Translocase</keyword>
<dbReference type="InterPro" id="IPR041921">
    <property type="entry name" value="NuoE_N"/>
</dbReference>
<dbReference type="GO" id="GO:0022804">
    <property type="term" value="F:active transmembrane transporter activity"/>
    <property type="evidence" value="ECO:0007669"/>
    <property type="project" value="UniProtKB-ARBA"/>
</dbReference>
<dbReference type="PANTHER" id="PTHR10371:SF3">
    <property type="entry name" value="NADH DEHYDROGENASE [UBIQUINONE] FLAVOPROTEIN 2, MITOCHONDRIAL"/>
    <property type="match status" value="1"/>
</dbReference>
<dbReference type="CDD" id="cd03064">
    <property type="entry name" value="TRX_Fd_NuoE"/>
    <property type="match status" value="1"/>
</dbReference>
<feature type="binding site" evidence="9">
    <location>
        <position position="130"/>
    </location>
    <ligand>
        <name>[2Fe-2S] cluster</name>
        <dbReference type="ChEBI" id="CHEBI:190135"/>
    </ligand>
</feature>
<feature type="binding site" evidence="9">
    <location>
        <position position="126"/>
    </location>
    <ligand>
        <name>[2Fe-2S] cluster</name>
        <dbReference type="ChEBI" id="CHEBI:190135"/>
    </ligand>
</feature>
<dbReference type="FunFam" id="3.40.30.10:FF:000022">
    <property type="entry name" value="NADH dehydrogenase flavoprotein 2, mitochondrial"/>
    <property type="match status" value="1"/>
</dbReference>
<dbReference type="PANTHER" id="PTHR10371">
    <property type="entry name" value="NADH DEHYDROGENASE UBIQUINONE FLAVOPROTEIN 2, MITOCHONDRIAL"/>
    <property type="match status" value="1"/>
</dbReference>
<dbReference type="SUPFAM" id="SSF52833">
    <property type="entry name" value="Thioredoxin-like"/>
    <property type="match status" value="1"/>
</dbReference>
<dbReference type="EMBL" id="BJXB01000017">
    <property type="protein sequence ID" value="GEM47995.1"/>
    <property type="molecule type" value="Genomic_DNA"/>
</dbReference>
<keyword evidence="3 9" id="KW-0479">Metal-binding</keyword>
<dbReference type="GO" id="GO:0022890">
    <property type="term" value="F:inorganic cation transmembrane transporter activity"/>
    <property type="evidence" value="ECO:0007669"/>
    <property type="project" value="UniProtKB-ARBA"/>
</dbReference>
<dbReference type="GO" id="GO:0031090">
    <property type="term" value="C:organelle membrane"/>
    <property type="evidence" value="ECO:0007669"/>
    <property type="project" value="UniProtKB-ARBA"/>
</dbReference>
<organism evidence="10 11">
    <name type="scientific">Deinococcus cellulosilyticus (strain DSM 18568 / NBRC 106333 / KACC 11606 / 5516J-15)</name>
    <dbReference type="NCBI Taxonomy" id="1223518"/>
    <lineage>
        <taxon>Bacteria</taxon>
        <taxon>Thermotogati</taxon>
        <taxon>Deinococcota</taxon>
        <taxon>Deinococci</taxon>
        <taxon>Deinococcales</taxon>
        <taxon>Deinococcaceae</taxon>
        <taxon>Deinococcus</taxon>
    </lineage>
</organism>
<dbReference type="GO" id="GO:0046872">
    <property type="term" value="F:metal ion binding"/>
    <property type="evidence" value="ECO:0007669"/>
    <property type="project" value="UniProtKB-KW"/>
</dbReference>
<dbReference type="GO" id="GO:1902494">
    <property type="term" value="C:catalytic complex"/>
    <property type="evidence" value="ECO:0007669"/>
    <property type="project" value="UniProtKB-ARBA"/>
</dbReference>
<dbReference type="GO" id="GO:0098796">
    <property type="term" value="C:membrane protein complex"/>
    <property type="evidence" value="ECO:0007669"/>
    <property type="project" value="UniProtKB-ARBA"/>
</dbReference>
<keyword evidence="7" id="KW-0520">NAD</keyword>
<dbReference type="GO" id="GO:0008324">
    <property type="term" value="F:monoatomic cation transmembrane transporter activity"/>
    <property type="evidence" value="ECO:0007669"/>
    <property type="project" value="UniProtKB-ARBA"/>
</dbReference>
<dbReference type="FunFam" id="1.10.10.1590:FF:000001">
    <property type="entry name" value="NADH-quinone oxidoreductase subunit E"/>
    <property type="match status" value="1"/>
</dbReference>
<evidence type="ECO:0000256" key="8">
    <source>
        <dbReference type="ARBA" id="ARBA00034078"/>
    </source>
</evidence>
<proteinExistence type="inferred from homology"/>
<dbReference type="NCBIfam" id="TIGR01958">
    <property type="entry name" value="nuoE_fam"/>
    <property type="match status" value="1"/>
</dbReference>
<evidence type="ECO:0000256" key="1">
    <source>
        <dbReference type="ARBA" id="ARBA00010643"/>
    </source>
</evidence>
<protein>
    <submittedName>
        <fullName evidence="10">NADH-quinone oxidoreductase</fullName>
    </submittedName>
</protein>
<dbReference type="GO" id="GO:0031967">
    <property type="term" value="C:organelle envelope"/>
    <property type="evidence" value="ECO:0007669"/>
    <property type="project" value="UniProtKB-ARBA"/>
</dbReference>
<gene>
    <name evidence="10" type="ORF">DC3_36300</name>
</gene>
<keyword evidence="5 9" id="KW-0408">Iron</keyword>
<dbReference type="InterPro" id="IPR042128">
    <property type="entry name" value="NuoE_dom"/>
</dbReference>
<keyword evidence="6 9" id="KW-0411">Iron-sulfur</keyword>
<accession>A0A511N566</accession>
<dbReference type="InterPro" id="IPR036249">
    <property type="entry name" value="Thioredoxin-like_sf"/>
</dbReference>
<dbReference type="Pfam" id="PF01257">
    <property type="entry name" value="2Fe-2S_thioredx"/>
    <property type="match status" value="1"/>
</dbReference>
<dbReference type="Proteomes" id="UP000321306">
    <property type="component" value="Unassembled WGS sequence"/>
</dbReference>
<evidence type="ECO:0000256" key="4">
    <source>
        <dbReference type="ARBA" id="ARBA00022967"/>
    </source>
</evidence>
<comment type="similarity">
    <text evidence="1">Belongs to the complex I 24 kDa subunit family.</text>
</comment>
<dbReference type="InterPro" id="IPR002023">
    <property type="entry name" value="NuoE-like"/>
</dbReference>
<dbReference type="RefSeq" id="WP_146886706.1">
    <property type="nucleotide sequence ID" value="NZ_BJXB01000017.1"/>
</dbReference>
<dbReference type="GO" id="GO:0098662">
    <property type="term" value="P:inorganic cation transmembrane transport"/>
    <property type="evidence" value="ECO:0007669"/>
    <property type="project" value="UniProtKB-ARBA"/>
</dbReference>
<evidence type="ECO:0000256" key="2">
    <source>
        <dbReference type="ARBA" id="ARBA00022714"/>
    </source>
</evidence>
<feature type="binding site" evidence="9">
    <location>
        <position position="90"/>
    </location>
    <ligand>
        <name>[2Fe-2S] cluster</name>
        <dbReference type="ChEBI" id="CHEBI:190135"/>
    </ligand>
</feature>
<evidence type="ECO:0000256" key="3">
    <source>
        <dbReference type="ARBA" id="ARBA00022723"/>
    </source>
</evidence>
<keyword evidence="11" id="KW-1185">Reference proteome</keyword>
<dbReference type="PROSITE" id="PS01099">
    <property type="entry name" value="COMPLEX1_24K"/>
    <property type="match status" value="1"/>
</dbReference>
<evidence type="ECO:0000313" key="11">
    <source>
        <dbReference type="Proteomes" id="UP000321306"/>
    </source>
</evidence>
<comment type="caution">
    <text evidence="10">The sequence shown here is derived from an EMBL/GenBank/DDBJ whole genome shotgun (WGS) entry which is preliminary data.</text>
</comment>
<dbReference type="GO" id="GO:0003954">
    <property type="term" value="F:NADH dehydrogenase activity"/>
    <property type="evidence" value="ECO:0007669"/>
    <property type="project" value="TreeGrafter"/>
</dbReference>
<dbReference type="Gene3D" id="1.10.10.1590">
    <property type="entry name" value="NADH-quinone oxidoreductase subunit E"/>
    <property type="match status" value="1"/>
</dbReference>
<comment type="cofactor">
    <cofactor evidence="9">
        <name>[2Fe-2S] cluster</name>
        <dbReference type="ChEBI" id="CHEBI:190135"/>
    </cofactor>
    <text evidence="9">Binds 1 [2Fe-2S] cluster.</text>
</comment>
<dbReference type="GO" id="GO:0051537">
    <property type="term" value="F:2 iron, 2 sulfur cluster binding"/>
    <property type="evidence" value="ECO:0007669"/>
    <property type="project" value="UniProtKB-KW"/>
</dbReference>
<dbReference type="Gene3D" id="3.40.30.10">
    <property type="entry name" value="Glutaredoxin"/>
    <property type="match status" value="1"/>
</dbReference>
<reference evidence="10 11" key="1">
    <citation type="submission" date="2019-07" db="EMBL/GenBank/DDBJ databases">
        <title>Whole genome shotgun sequence of Deinococcus cellulosilyticus NBRC 106333.</title>
        <authorList>
            <person name="Hosoyama A."/>
            <person name="Uohara A."/>
            <person name="Ohji S."/>
            <person name="Ichikawa N."/>
        </authorList>
    </citation>
    <scope>NUCLEOTIDE SEQUENCE [LARGE SCALE GENOMIC DNA]</scope>
    <source>
        <strain evidence="10 11">NBRC 106333</strain>
    </source>
</reference>
<feature type="binding site" evidence="9">
    <location>
        <position position="85"/>
    </location>
    <ligand>
        <name>[2Fe-2S] cluster</name>
        <dbReference type="ChEBI" id="CHEBI:190135"/>
    </ligand>
</feature>
<evidence type="ECO:0000256" key="9">
    <source>
        <dbReference type="PIRSR" id="PIRSR000216-1"/>
    </source>
</evidence>
<sequence length="203" mass="22513">MRYFADKQDVVQDIFSRYPDTERGRRSALMPLLREVQNAFGYVPEENIQEIADLLETTATEVKSVMSFYSTYHTIPTGKYHLQVCATLSCAIAGSDELWDHLVDNLGIQQGEVTKDGLFSIQKVECLGSCGTAPMLQINDEGYHECVSKKRIRLLLEQFRRGEPFNPDILPPIPIHAGQQELANGLPAGGLATSIPSLVEGEA</sequence>
<keyword evidence="2 9" id="KW-0001">2Fe-2S</keyword>
<name>A0A511N566_DEIC1</name>
<dbReference type="OrthoDB" id="9807941at2"/>
<comment type="cofactor">
    <cofactor evidence="8">
        <name>[2Fe-2S] cluster</name>
        <dbReference type="ChEBI" id="CHEBI:190135"/>
    </cofactor>
</comment>
<evidence type="ECO:0000313" key="10">
    <source>
        <dbReference type="EMBL" id="GEM47995.1"/>
    </source>
</evidence>
<evidence type="ECO:0000256" key="7">
    <source>
        <dbReference type="ARBA" id="ARBA00023027"/>
    </source>
</evidence>
<dbReference type="PIRSF" id="PIRSF000216">
    <property type="entry name" value="NADH_DH_24kDa"/>
    <property type="match status" value="1"/>
</dbReference>